<feature type="transmembrane region" description="Helical" evidence="8">
    <location>
        <begin position="78"/>
        <end position="98"/>
    </location>
</feature>
<evidence type="ECO:0000256" key="7">
    <source>
        <dbReference type="ARBA" id="ARBA00023136"/>
    </source>
</evidence>
<feature type="transmembrane region" description="Helical" evidence="8">
    <location>
        <begin position="158"/>
        <end position="177"/>
    </location>
</feature>
<dbReference type="AlphaFoldDB" id="A0AAE3MVY4"/>
<dbReference type="PANTHER" id="PTHR42929">
    <property type="entry name" value="INNER MEMBRANE ABC TRANSPORTER PERMEASE PROTEIN YDCU-RELATED-RELATED"/>
    <property type="match status" value="1"/>
</dbReference>
<keyword evidence="11" id="KW-1185">Reference proteome</keyword>
<feature type="transmembrane region" description="Helical" evidence="8">
    <location>
        <begin position="205"/>
        <end position="230"/>
    </location>
</feature>
<dbReference type="SUPFAM" id="SSF161098">
    <property type="entry name" value="MetI-like"/>
    <property type="match status" value="1"/>
</dbReference>
<feature type="transmembrane region" description="Helical" evidence="8">
    <location>
        <begin position="12"/>
        <end position="33"/>
    </location>
</feature>
<reference evidence="10" key="1">
    <citation type="submission" date="2022-07" db="EMBL/GenBank/DDBJ databases">
        <title>Ectorhizobium quercum gen.nov., sp. nov.</title>
        <authorList>
            <person name="Ma T."/>
            <person name="Li Y."/>
        </authorList>
    </citation>
    <scope>NUCLEOTIDE SEQUENCE</scope>
    <source>
        <strain evidence="10">BDR2-2</strain>
    </source>
</reference>
<evidence type="ECO:0000313" key="11">
    <source>
        <dbReference type="Proteomes" id="UP001208771"/>
    </source>
</evidence>
<evidence type="ECO:0000256" key="4">
    <source>
        <dbReference type="ARBA" id="ARBA00022475"/>
    </source>
</evidence>
<comment type="caution">
    <text evidence="10">The sequence shown here is derived from an EMBL/GenBank/DDBJ whole genome shotgun (WGS) entry which is preliminary data.</text>
</comment>
<evidence type="ECO:0000256" key="8">
    <source>
        <dbReference type="SAM" id="Phobius"/>
    </source>
</evidence>
<evidence type="ECO:0000256" key="1">
    <source>
        <dbReference type="ARBA" id="ARBA00004651"/>
    </source>
</evidence>
<keyword evidence="5 8" id="KW-0812">Transmembrane</keyword>
<dbReference type="EMBL" id="JANFPI010000001">
    <property type="protein sequence ID" value="MCX8995938.1"/>
    <property type="molecule type" value="Genomic_DNA"/>
</dbReference>
<protein>
    <submittedName>
        <fullName evidence="10">ABC transporter permease</fullName>
    </submittedName>
</protein>
<dbReference type="PROSITE" id="PS50928">
    <property type="entry name" value="ABC_TM1"/>
    <property type="match status" value="1"/>
</dbReference>
<sequence>MSSANLARTGQGRTVILAFLLPILLVNMVAFIVPVVNLALLSLRTAAATGALTDGFSLETWRSVLVDSFYWAMLGRTVWVGTIITAITLILSYPLALFVSRTTGAFKTVLVILCISPLLISAVVRTYGWMVILGDQGFMPALIRAVGLTPPVLLNNQLGVIIGMTEILMPYMILALMSGFGKLDPTLEQAAGTLGARPFTVFRRIVLPLSLPGILLGCLLCFVLAVSSFITPKMLAGGRVSLLATEIYDQAIVTLNWPLAACLSVLVLVVFGTALFFYGQLSKIVD</sequence>
<feature type="transmembrane region" description="Helical" evidence="8">
    <location>
        <begin position="110"/>
        <end position="132"/>
    </location>
</feature>
<keyword evidence="7 8" id="KW-0472">Membrane</keyword>
<evidence type="ECO:0000256" key="2">
    <source>
        <dbReference type="ARBA" id="ARBA00007069"/>
    </source>
</evidence>
<gene>
    <name evidence="10" type="ORF">NOF55_02355</name>
</gene>
<feature type="domain" description="ABC transmembrane type-1" evidence="9">
    <location>
        <begin position="74"/>
        <end position="278"/>
    </location>
</feature>
<keyword evidence="4" id="KW-1003">Cell membrane</keyword>
<dbReference type="PANTHER" id="PTHR42929:SF5">
    <property type="entry name" value="ABC TRANSPORTER PERMEASE PROTEIN"/>
    <property type="match status" value="1"/>
</dbReference>
<comment type="similarity">
    <text evidence="2">Belongs to the binding-protein-dependent transport system permease family. CysTW subfamily.</text>
</comment>
<accession>A0AAE3MVY4</accession>
<evidence type="ECO:0000259" key="9">
    <source>
        <dbReference type="PROSITE" id="PS50928"/>
    </source>
</evidence>
<organism evidence="10 11">
    <name type="scientific">Ectorhizobium quercum</name>
    <dbReference type="NCBI Taxonomy" id="2965071"/>
    <lineage>
        <taxon>Bacteria</taxon>
        <taxon>Pseudomonadati</taxon>
        <taxon>Pseudomonadota</taxon>
        <taxon>Alphaproteobacteria</taxon>
        <taxon>Hyphomicrobiales</taxon>
        <taxon>Rhizobiaceae</taxon>
        <taxon>Ectorhizobium</taxon>
    </lineage>
</organism>
<evidence type="ECO:0000256" key="5">
    <source>
        <dbReference type="ARBA" id="ARBA00022692"/>
    </source>
</evidence>
<keyword evidence="6 8" id="KW-1133">Transmembrane helix</keyword>
<evidence type="ECO:0000256" key="3">
    <source>
        <dbReference type="ARBA" id="ARBA00022448"/>
    </source>
</evidence>
<dbReference type="InterPro" id="IPR000515">
    <property type="entry name" value="MetI-like"/>
</dbReference>
<keyword evidence="3" id="KW-0813">Transport</keyword>
<dbReference type="CDD" id="cd06261">
    <property type="entry name" value="TM_PBP2"/>
    <property type="match status" value="1"/>
</dbReference>
<dbReference type="Proteomes" id="UP001208771">
    <property type="component" value="Unassembled WGS sequence"/>
</dbReference>
<dbReference type="InterPro" id="IPR035906">
    <property type="entry name" value="MetI-like_sf"/>
</dbReference>
<dbReference type="Gene3D" id="1.10.3720.10">
    <property type="entry name" value="MetI-like"/>
    <property type="match status" value="1"/>
</dbReference>
<dbReference type="GO" id="GO:0055085">
    <property type="term" value="P:transmembrane transport"/>
    <property type="evidence" value="ECO:0007669"/>
    <property type="project" value="InterPro"/>
</dbReference>
<dbReference type="RefSeq" id="WP_306409700.1">
    <property type="nucleotide sequence ID" value="NZ_JANFPI010000001.1"/>
</dbReference>
<evidence type="ECO:0000313" key="10">
    <source>
        <dbReference type="EMBL" id="MCX8995938.1"/>
    </source>
</evidence>
<name>A0AAE3MVY4_9HYPH</name>
<dbReference type="GO" id="GO:0005886">
    <property type="term" value="C:plasma membrane"/>
    <property type="evidence" value="ECO:0007669"/>
    <property type="project" value="UniProtKB-SubCell"/>
</dbReference>
<proteinExistence type="inferred from homology"/>
<evidence type="ECO:0000256" key="6">
    <source>
        <dbReference type="ARBA" id="ARBA00022989"/>
    </source>
</evidence>
<comment type="subcellular location">
    <subcellularLocation>
        <location evidence="1">Cell membrane</location>
        <topology evidence="1">Multi-pass membrane protein</topology>
    </subcellularLocation>
</comment>
<feature type="transmembrane region" description="Helical" evidence="8">
    <location>
        <begin position="257"/>
        <end position="278"/>
    </location>
</feature>